<name>A0AAE9Y9R5_9ACTN</name>
<feature type="domain" description="Aminoglycoside phosphotransferase" evidence="1">
    <location>
        <begin position="148"/>
        <end position="195"/>
    </location>
</feature>
<proteinExistence type="predicted"/>
<reference evidence="2" key="1">
    <citation type="submission" date="2023-01" db="EMBL/GenBank/DDBJ databases">
        <title>The diversity of Class Acidimicrobiia in South China Sea sediment environments and the proposal of Iamia marina sp. nov., a novel species of the genus Iamia.</title>
        <authorList>
            <person name="He Y."/>
            <person name="Tian X."/>
        </authorList>
    </citation>
    <scope>NUCLEOTIDE SEQUENCE</scope>
    <source>
        <strain evidence="2">DSM 19957</strain>
    </source>
</reference>
<gene>
    <name evidence="2" type="ORF">PO878_10705</name>
</gene>
<evidence type="ECO:0000313" key="3">
    <source>
        <dbReference type="Proteomes" id="UP001216390"/>
    </source>
</evidence>
<accession>A0AAE9Y9R5</accession>
<dbReference type="Pfam" id="PF01636">
    <property type="entry name" value="APH"/>
    <property type="match status" value="2"/>
</dbReference>
<protein>
    <submittedName>
        <fullName evidence="2">Phosphotransferase</fullName>
    </submittedName>
</protein>
<dbReference type="InterPro" id="IPR011009">
    <property type="entry name" value="Kinase-like_dom_sf"/>
</dbReference>
<dbReference type="EMBL" id="CP116942">
    <property type="protein sequence ID" value="WCO69192.1"/>
    <property type="molecule type" value="Genomic_DNA"/>
</dbReference>
<dbReference type="SUPFAM" id="SSF56112">
    <property type="entry name" value="Protein kinase-like (PK-like)"/>
    <property type="match status" value="1"/>
</dbReference>
<organism evidence="2 3">
    <name type="scientific">Iamia majanohamensis</name>
    <dbReference type="NCBI Taxonomy" id="467976"/>
    <lineage>
        <taxon>Bacteria</taxon>
        <taxon>Bacillati</taxon>
        <taxon>Actinomycetota</taxon>
        <taxon>Acidimicrobiia</taxon>
        <taxon>Acidimicrobiales</taxon>
        <taxon>Iamiaceae</taxon>
        <taxon>Iamia</taxon>
    </lineage>
</organism>
<dbReference type="AlphaFoldDB" id="A0AAE9Y9R5"/>
<dbReference type="InterPro" id="IPR002575">
    <property type="entry name" value="Aminoglycoside_PTrfase"/>
</dbReference>
<keyword evidence="3" id="KW-1185">Reference proteome</keyword>
<dbReference type="RefSeq" id="WP_272738705.1">
    <property type="nucleotide sequence ID" value="NZ_CP116942.1"/>
</dbReference>
<sequence length="281" mass="29579">MADPVRLSELPGVTLVRELGGGHQSRVFEAVLGPAGRRVVLKVRDADEVDRAVVEARVGAVADLAAVEPMVCRPLPLDGALVRDVAGDDGKARLATCVEHADGTPPDVRRPADAYAMGRALARLHAAMADLGPRAIPAVATLDRVGSPFEGPVQLLHGDVSAGNVRLTPAGLRIFDLDDCGYGPPLFDVANAIYMVLFDHVVSGGQGPATAFEEPFTSGYAEGTGIPVDRGAVDGYVDLRVGALGAWLDDLPSAPAGIRRASPAWRQVLRRFVQGYQPRGR</sequence>
<feature type="domain" description="Aminoglycoside phosphotransferase" evidence="1">
    <location>
        <begin position="16"/>
        <end position="136"/>
    </location>
</feature>
<evidence type="ECO:0000259" key="1">
    <source>
        <dbReference type="Pfam" id="PF01636"/>
    </source>
</evidence>
<evidence type="ECO:0000313" key="2">
    <source>
        <dbReference type="EMBL" id="WCO69192.1"/>
    </source>
</evidence>
<dbReference type="Proteomes" id="UP001216390">
    <property type="component" value="Chromosome"/>
</dbReference>
<dbReference type="Gene3D" id="3.90.1200.10">
    <property type="match status" value="1"/>
</dbReference>
<dbReference type="KEGG" id="ima:PO878_10705"/>